<keyword evidence="2" id="KW-0723">Serine/threonine-protein kinase</keyword>
<organism evidence="11 12">
    <name type="scientific">Tetradesmus obliquus</name>
    <name type="common">Green alga</name>
    <name type="synonym">Acutodesmus obliquus</name>
    <dbReference type="NCBI Taxonomy" id="3088"/>
    <lineage>
        <taxon>Eukaryota</taxon>
        <taxon>Viridiplantae</taxon>
        <taxon>Chlorophyta</taxon>
        <taxon>core chlorophytes</taxon>
        <taxon>Chlorophyceae</taxon>
        <taxon>CS clade</taxon>
        <taxon>Sphaeropleales</taxon>
        <taxon>Scenedesmaceae</taxon>
        <taxon>Tetradesmus</taxon>
    </lineage>
</organism>
<keyword evidence="4" id="KW-0547">Nucleotide-binding</keyword>
<feature type="domain" description="Protein kinase" evidence="10">
    <location>
        <begin position="15"/>
        <end position="270"/>
    </location>
</feature>
<comment type="catalytic activity">
    <reaction evidence="8">
        <text>L-seryl-[protein] + ATP = O-phospho-L-seryl-[protein] + ADP + H(+)</text>
        <dbReference type="Rhea" id="RHEA:17989"/>
        <dbReference type="Rhea" id="RHEA-COMP:9863"/>
        <dbReference type="Rhea" id="RHEA-COMP:11604"/>
        <dbReference type="ChEBI" id="CHEBI:15378"/>
        <dbReference type="ChEBI" id="CHEBI:29999"/>
        <dbReference type="ChEBI" id="CHEBI:30616"/>
        <dbReference type="ChEBI" id="CHEBI:83421"/>
        <dbReference type="ChEBI" id="CHEBI:456216"/>
        <dbReference type="EC" id="2.7.11.1"/>
    </reaction>
</comment>
<feature type="compositionally biased region" description="Low complexity" evidence="9">
    <location>
        <begin position="382"/>
        <end position="391"/>
    </location>
</feature>
<evidence type="ECO:0000256" key="9">
    <source>
        <dbReference type="SAM" id="MobiDB-lite"/>
    </source>
</evidence>
<dbReference type="EC" id="2.7.11.1" evidence="1"/>
<proteinExistence type="predicted"/>
<evidence type="ECO:0000256" key="1">
    <source>
        <dbReference type="ARBA" id="ARBA00012513"/>
    </source>
</evidence>
<evidence type="ECO:0000313" key="11">
    <source>
        <dbReference type="EMBL" id="WIA16498.1"/>
    </source>
</evidence>
<feature type="compositionally biased region" description="Polar residues" evidence="9">
    <location>
        <begin position="318"/>
        <end position="328"/>
    </location>
</feature>
<gene>
    <name evidence="11" type="ORF">OEZ85_013178</name>
</gene>
<dbReference type="PROSITE" id="PS00108">
    <property type="entry name" value="PROTEIN_KINASE_ST"/>
    <property type="match status" value="1"/>
</dbReference>
<dbReference type="Proteomes" id="UP001244341">
    <property type="component" value="Chromosome 7b"/>
</dbReference>
<reference evidence="11 12" key="1">
    <citation type="submission" date="2023-05" db="EMBL/GenBank/DDBJ databases">
        <title>A 100% complete, gapless, phased diploid assembly of the Scenedesmus obliquus UTEX 3031 genome.</title>
        <authorList>
            <person name="Biondi T.C."/>
            <person name="Hanschen E.R."/>
            <person name="Kwon T."/>
            <person name="Eng W."/>
            <person name="Kruse C.P.S."/>
            <person name="Koehler S.I."/>
            <person name="Kunde Y."/>
            <person name="Gleasner C.D."/>
            <person name="You Mak K.T."/>
            <person name="Polle J."/>
            <person name="Hovde B.T."/>
            <person name="Starkenburg S.R."/>
        </authorList>
    </citation>
    <scope>NUCLEOTIDE SEQUENCE [LARGE SCALE GENOMIC DNA]</scope>
    <source>
        <strain evidence="11 12">DOE0152z</strain>
    </source>
</reference>
<feature type="region of interest" description="Disordered" evidence="9">
    <location>
        <begin position="461"/>
        <end position="487"/>
    </location>
</feature>
<dbReference type="PANTHER" id="PTHR44899:SF3">
    <property type="entry name" value="SERINE_THREONINE-PROTEIN KINASE NEK1"/>
    <property type="match status" value="1"/>
</dbReference>
<dbReference type="InterPro" id="IPR011009">
    <property type="entry name" value="Kinase-like_dom_sf"/>
</dbReference>
<evidence type="ECO:0000256" key="8">
    <source>
        <dbReference type="ARBA" id="ARBA00048679"/>
    </source>
</evidence>
<evidence type="ECO:0000256" key="6">
    <source>
        <dbReference type="ARBA" id="ARBA00022840"/>
    </source>
</evidence>
<keyword evidence="5" id="KW-0418">Kinase</keyword>
<dbReference type="PANTHER" id="PTHR44899">
    <property type="entry name" value="CAMK FAMILY PROTEIN KINASE"/>
    <property type="match status" value="1"/>
</dbReference>
<dbReference type="CDD" id="cd08215">
    <property type="entry name" value="STKc_Nek"/>
    <property type="match status" value="1"/>
</dbReference>
<feature type="region of interest" description="Disordered" evidence="9">
    <location>
        <begin position="543"/>
        <end position="602"/>
    </location>
</feature>
<dbReference type="InterPro" id="IPR000719">
    <property type="entry name" value="Prot_kinase_dom"/>
</dbReference>
<evidence type="ECO:0000259" key="10">
    <source>
        <dbReference type="PROSITE" id="PS50011"/>
    </source>
</evidence>
<dbReference type="Pfam" id="PF00069">
    <property type="entry name" value="Pkinase"/>
    <property type="match status" value="1"/>
</dbReference>
<evidence type="ECO:0000313" key="12">
    <source>
        <dbReference type="Proteomes" id="UP001244341"/>
    </source>
</evidence>
<feature type="region of interest" description="Disordered" evidence="9">
    <location>
        <begin position="297"/>
        <end position="339"/>
    </location>
</feature>
<dbReference type="Gene3D" id="1.10.510.10">
    <property type="entry name" value="Transferase(Phosphotransferase) domain 1"/>
    <property type="match status" value="1"/>
</dbReference>
<dbReference type="InterPro" id="IPR051131">
    <property type="entry name" value="NEK_Ser/Thr_kinase_NIMA"/>
</dbReference>
<evidence type="ECO:0000256" key="3">
    <source>
        <dbReference type="ARBA" id="ARBA00022679"/>
    </source>
</evidence>
<sequence length="682" mass="74282">MASGPLPNVLLNQRFELLGAIGHGQYGTAHLAKSRADGALVCLKWIPLNRDDHKGALQEAQLLSSMDHPNIIKYYDSFLDSEGALCIATTYCEDGDLFSRICVRKAEGRYFTEDEVMDTFIQVASALLYIHSRKIMHRDLKTQNIFLKSDGIVMLGDFGICKVLEKTADFATTVTGTPYYMAPEVCTNQPYTFKSDLWSLGCVLYELCTLTHAFAADSLLSLVYQIVRGSYPPIPADMFSADMQQLVQQLLTNDAVQRPSLQQVLALPYVQGHMARFNAEERRRIFCKQTSLNGMRGLQPRADAGEGVPAGAFEGSPSCESTMTSGLTPKQRIALKKEEERRRRQLELQVASMNVNRERQEVAKRKQSQLASSSLLGILPAASAHSSASTSPDRPASPSHHMMQQQQQWQQQGFFIYDEHDDVVNLATMPAQQQQLLHAVRPASGRPAARTGRDLDAAARTVSDDAAGDDTAASVAAGNRKTVSHHDDEYADEDFEDYEADFEEAADGCDDQDAAGVADELRQRQRIMQLVAEMSMSMSSVSMCSEDSAATPSTAAAQQQPATKAASSSSPRVQQQQQQSRIQAPSAPADLAHSASSSSTCSGVGAKQQAELAVFQEQLGGQFAPVHDYLVRVHKGAAAGGASVRGDEVKECLLGMVGRDKAKLEACFALEQVVFRAVLAGQ</sequence>
<evidence type="ECO:0000256" key="5">
    <source>
        <dbReference type="ARBA" id="ARBA00022777"/>
    </source>
</evidence>
<feature type="compositionally biased region" description="Low complexity" evidence="9">
    <location>
        <begin position="469"/>
        <end position="478"/>
    </location>
</feature>
<evidence type="ECO:0000256" key="2">
    <source>
        <dbReference type="ARBA" id="ARBA00022527"/>
    </source>
</evidence>
<protein>
    <recommendedName>
        <fullName evidence="1">non-specific serine/threonine protein kinase</fullName>
        <ecNumber evidence="1">2.7.11.1</ecNumber>
    </recommendedName>
</protein>
<comment type="catalytic activity">
    <reaction evidence="7">
        <text>L-threonyl-[protein] + ATP = O-phospho-L-threonyl-[protein] + ADP + H(+)</text>
        <dbReference type="Rhea" id="RHEA:46608"/>
        <dbReference type="Rhea" id="RHEA-COMP:11060"/>
        <dbReference type="Rhea" id="RHEA-COMP:11605"/>
        <dbReference type="ChEBI" id="CHEBI:15378"/>
        <dbReference type="ChEBI" id="CHEBI:30013"/>
        <dbReference type="ChEBI" id="CHEBI:30616"/>
        <dbReference type="ChEBI" id="CHEBI:61977"/>
        <dbReference type="ChEBI" id="CHEBI:456216"/>
        <dbReference type="EC" id="2.7.11.1"/>
    </reaction>
</comment>
<feature type="region of interest" description="Disordered" evidence="9">
    <location>
        <begin position="382"/>
        <end position="408"/>
    </location>
</feature>
<dbReference type="EMBL" id="CP126214">
    <property type="protein sequence ID" value="WIA16498.1"/>
    <property type="molecule type" value="Genomic_DNA"/>
</dbReference>
<accession>A0ABY8U4V9</accession>
<dbReference type="SUPFAM" id="SSF56112">
    <property type="entry name" value="Protein kinase-like (PK-like)"/>
    <property type="match status" value="1"/>
</dbReference>
<keyword evidence="12" id="KW-1185">Reference proteome</keyword>
<dbReference type="InterPro" id="IPR008271">
    <property type="entry name" value="Ser/Thr_kinase_AS"/>
</dbReference>
<evidence type="ECO:0000256" key="4">
    <source>
        <dbReference type="ARBA" id="ARBA00022741"/>
    </source>
</evidence>
<dbReference type="SMART" id="SM00220">
    <property type="entry name" value="S_TKc"/>
    <property type="match status" value="1"/>
</dbReference>
<dbReference type="Gene3D" id="3.30.200.20">
    <property type="entry name" value="Phosphorylase Kinase, domain 1"/>
    <property type="match status" value="1"/>
</dbReference>
<keyword evidence="6" id="KW-0067">ATP-binding</keyword>
<name>A0ABY8U4V9_TETOB</name>
<evidence type="ECO:0000256" key="7">
    <source>
        <dbReference type="ARBA" id="ARBA00047899"/>
    </source>
</evidence>
<keyword evidence="3" id="KW-0808">Transferase</keyword>
<dbReference type="PROSITE" id="PS50011">
    <property type="entry name" value="PROTEIN_KINASE_DOM"/>
    <property type="match status" value="1"/>
</dbReference>